<protein>
    <submittedName>
        <fullName evidence="2">Uncharacterized protein</fullName>
    </submittedName>
</protein>
<name>A0ABW1DQH6_9DEIO</name>
<dbReference type="EMBL" id="JBHSOH010000044">
    <property type="protein sequence ID" value="MFC5850248.1"/>
    <property type="molecule type" value="Genomic_DNA"/>
</dbReference>
<keyword evidence="1" id="KW-0732">Signal</keyword>
<accession>A0ABW1DQH6</accession>
<evidence type="ECO:0000256" key="1">
    <source>
        <dbReference type="SAM" id="SignalP"/>
    </source>
</evidence>
<dbReference type="Proteomes" id="UP001595979">
    <property type="component" value="Unassembled WGS sequence"/>
</dbReference>
<organism evidence="2 3">
    <name type="scientific">Deinococcus petrolearius</name>
    <dbReference type="NCBI Taxonomy" id="1751295"/>
    <lineage>
        <taxon>Bacteria</taxon>
        <taxon>Thermotogati</taxon>
        <taxon>Deinococcota</taxon>
        <taxon>Deinococci</taxon>
        <taxon>Deinococcales</taxon>
        <taxon>Deinococcaceae</taxon>
        <taxon>Deinococcus</taxon>
    </lineage>
</organism>
<proteinExistence type="predicted"/>
<evidence type="ECO:0000313" key="3">
    <source>
        <dbReference type="Proteomes" id="UP001595979"/>
    </source>
</evidence>
<gene>
    <name evidence="2" type="ORF">ACFPQ6_18305</name>
</gene>
<keyword evidence="3" id="KW-1185">Reference proteome</keyword>
<feature type="signal peptide" evidence="1">
    <location>
        <begin position="1"/>
        <end position="23"/>
    </location>
</feature>
<evidence type="ECO:0000313" key="2">
    <source>
        <dbReference type="EMBL" id="MFC5850248.1"/>
    </source>
</evidence>
<sequence length="167" mass="17311">MSNSKWIKLAVLGGLAVGSVASAAFSPGIASRQFTADVANICIFQGGANPNTDIKTDGNFFSNVYMGVYRANAALTVKNVAIYDIKCTKGAAFKRGETPTVTLTRPGAPATDAKLLVKLAPTDSMTTTADGADLHSLKVDATAEAGQWAVKAGNGYTGVASWNVDYN</sequence>
<comment type="caution">
    <text evidence="2">The sequence shown here is derived from an EMBL/GenBank/DDBJ whole genome shotgun (WGS) entry which is preliminary data.</text>
</comment>
<reference evidence="3" key="1">
    <citation type="journal article" date="2019" name="Int. J. Syst. Evol. Microbiol.">
        <title>The Global Catalogue of Microorganisms (GCM) 10K type strain sequencing project: providing services to taxonomists for standard genome sequencing and annotation.</title>
        <authorList>
            <consortium name="The Broad Institute Genomics Platform"/>
            <consortium name="The Broad Institute Genome Sequencing Center for Infectious Disease"/>
            <person name="Wu L."/>
            <person name="Ma J."/>
        </authorList>
    </citation>
    <scope>NUCLEOTIDE SEQUENCE [LARGE SCALE GENOMIC DNA]</scope>
    <source>
        <strain evidence="3">CGMCC 1.15053</strain>
    </source>
</reference>
<feature type="chain" id="PRO_5046517913" evidence="1">
    <location>
        <begin position="24"/>
        <end position="167"/>
    </location>
</feature>
<dbReference type="RefSeq" id="WP_380052209.1">
    <property type="nucleotide sequence ID" value="NZ_JBHSOH010000044.1"/>
</dbReference>